<name>A0A7K4NNY4_9ARCH</name>
<dbReference type="Pfam" id="PF13561">
    <property type="entry name" value="adh_short_C2"/>
    <property type="match status" value="1"/>
</dbReference>
<dbReference type="NCBIfam" id="NF005559">
    <property type="entry name" value="PRK07231.1"/>
    <property type="match status" value="1"/>
</dbReference>
<dbReference type="PANTHER" id="PTHR24321:SF8">
    <property type="entry name" value="ESTRADIOL 17-BETA-DEHYDROGENASE 8-RELATED"/>
    <property type="match status" value="1"/>
</dbReference>
<dbReference type="FunFam" id="3.40.50.720:FF:000084">
    <property type="entry name" value="Short-chain dehydrogenase reductase"/>
    <property type="match status" value="1"/>
</dbReference>
<protein>
    <submittedName>
        <fullName evidence="3">SDR family oxidoreductase</fullName>
    </submittedName>
</protein>
<dbReference type="PANTHER" id="PTHR24321">
    <property type="entry name" value="DEHYDROGENASES, SHORT CHAIN"/>
    <property type="match status" value="1"/>
</dbReference>
<evidence type="ECO:0000313" key="4">
    <source>
        <dbReference type="Proteomes" id="UP000529843"/>
    </source>
</evidence>
<evidence type="ECO:0000313" key="3">
    <source>
        <dbReference type="EMBL" id="NWK02410.1"/>
    </source>
</evidence>
<reference evidence="3 4" key="1">
    <citation type="journal article" date="2019" name="Environ. Microbiol.">
        <title>Genomics insights into ecotype formation of ammonia-oxidizing archaea in the deep ocean.</title>
        <authorList>
            <person name="Wang Y."/>
            <person name="Huang J.M."/>
            <person name="Cui G.J."/>
            <person name="Nunoura T."/>
            <person name="Takaki Y."/>
            <person name="Li W.L."/>
            <person name="Li J."/>
            <person name="Gao Z.M."/>
            <person name="Takai K."/>
            <person name="Zhang A.Q."/>
            <person name="Stepanauskas R."/>
        </authorList>
    </citation>
    <scope>NUCLEOTIDE SEQUENCE [LARGE SCALE GENOMIC DNA]</scope>
    <source>
        <strain evidence="3 4">N8</strain>
    </source>
</reference>
<dbReference type="AlphaFoldDB" id="A0A7K4NNY4"/>
<evidence type="ECO:0000256" key="1">
    <source>
        <dbReference type="ARBA" id="ARBA00006484"/>
    </source>
</evidence>
<dbReference type="InterPro" id="IPR036291">
    <property type="entry name" value="NAD(P)-bd_dom_sf"/>
</dbReference>
<proteinExistence type="inferred from homology"/>
<gene>
    <name evidence="3" type="ORF">HX804_03790</name>
</gene>
<dbReference type="Gene3D" id="3.40.50.720">
    <property type="entry name" value="NAD(P)-binding Rossmann-like Domain"/>
    <property type="match status" value="1"/>
</dbReference>
<dbReference type="SUPFAM" id="SSF51735">
    <property type="entry name" value="NAD(P)-binding Rossmann-fold domains"/>
    <property type="match status" value="1"/>
</dbReference>
<dbReference type="PROSITE" id="PS00061">
    <property type="entry name" value="ADH_SHORT"/>
    <property type="match status" value="1"/>
</dbReference>
<dbReference type="PRINTS" id="PR00081">
    <property type="entry name" value="GDHRDH"/>
</dbReference>
<comment type="similarity">
    <text evidence="1">Belongs to the short-chain dehydrogenases/reductases (SDR) family.</text>
</comment>
<dbReference type="EMBL" id="JACAST010000030">
    <property type="protein sequence ID" value="NWK02410.1"/>
    <property type="molecule type" value="Genomic_DNA"/>
</dbReference>
<comment type="caution">
    <text evidence="3">The sequence shown here is derived from an EMBL/GenBank/DDBJ whole genome shotgun (WGS) entry which is preliminary data.</text>
</comment>
<dbReference type="PRINTS" id="PR00080">
    <property type="entry name" value="SDRFAMILY"/>
</dbReference>
<accession>A0A7K4NNY4</accession>
<dbReference type="Proteomes" id="UP000529843">
    <property type="component" value="Unassembled WGS sequence"/>
</dbReference>
<dbReference type="CDD" id="cd05233">
    <property type="entry name" value="SDR_c"/>
    <property type="match status" value="1"/>
</dbReference>
<dbReference type="InterPro" id="IPR002347">
    <property type="entry name" value="SDR_fam"/>
</dbReference>
<organism evidence="3 4">
    <name type="scientific">Marine Group I thaumarchaeote</name>
    <dbReference type="NCBI Taxonomy" id="2511932"/>
    <lineage>
        <taxon>Archaea</taxon>
        <taxon>Nitrososphaerota</taxon>
        <taxon>Marine Group I</taxon>
    </lineage>
</organism>
<keyword evidence="2" id="KW-0560">Oxidoreductase</keyword>
<dbReference type="InterPro" id="IPR020904">
    <property type="entry name" value="Sc_DH/Rdtase_CS"/>
</dbReference>
<evidence type="ECO:0000256" key="2">
    <source>
        <dbReference type="ARBA" id="ARBA00023002"/>
    </source>
</evidence>
<sequence length="248" mass="27134">MKLDKKVVLITGGSRGIGKAISKLFVDEGADVVITSKNQKKLQQTSKELGNLFFVAGDIKNENDVKNVINKTIRKFGRIDILVNNAGLLPKMKPLHQISEKEWNEVIDVNLNGQFRFTKAVIPHMKKNGGSIINISSDAGLKAFENFYADAYVAAKAAIILLTKSWALEYAKNNIRVNCVCAAVIDTDMTRSLWLNTKEQRKITAAEHPLGRIGTAEDVAKAVLYFATDDSSWTTGAILPVDGGVSAK</sequence>
<dbReference type="GO" id="GO:0016491">
    <property type="term" value="F:oxidoreductase activity"/>
    <property type="evidence" value="ECO:0007669"/>
    <property type="project" value="UniProtKB-KW"/>
</dbReference>